<accession>A0A523UPI8</accession>
<dbReference type="PROSITE" id="PS00108">
    <property type="entry name" value="PROTEIN_KINASE_ST"/>
    <property type="match status" value="1"/>
</dbReference>
<dbReference type="GO" id="GO:0004674">
    <property type="term" value="F:protein serine/threonine kinase activity"/>
    <property type="evidence" value="ECO:0007669"/>
    <property type="project" value="TreeGrafter"/>
</dbReference>
<comment type="caution">
    <text evidence="7">The sequence shown here is derived from an EMBL/GenBank/DDBJ whole genome shotgun (WGS) entry which is preliminary data.</text>
</comment>
<feature type="domain" description="Protein kinase" evidence="6">
    <location>
        <begin position="15"/>
        <end position="274"/>
    </location>
</feature>
<name>A0A523UPI8_UNCT6</name>
<evidence type="ECO:0000313" key="8">
    <source>
        <dbReference type="Proteomes" id="UP000315525"/>
    </source>
</evidence>
<keyword evidence="5" id="KW-0472">Membrane</keyword>
<feature type="transmembrane region" description="Helical" evidence="5">
    <location>
        <begin position="312"/>
        <end position="333"/>
    </location>
</feature>
<dbReference type="Pfam" id="PF00069">
    <property type="entry name" value="Pkinase"/>
    <property type="match status" value="1"/>
</dbReference>
<evidence type="ECO:0000256" key="5">
    <source>
        <dbReference type="SAM" id="Phobius"/>
    </source>
</evidence>
<dbReference type="InterPro" id="IPR011009">
    <property type="entry name" value="Kinase-like_dom_sf"/>
</dbReference>
<dbReference type="CDD" id="cd14014">
    <property type="entry name" value="STKc_PknB_like"/>
    <property type="match status" value="1"/>
</dbReference>
<gene>
    <name evidence="7" type="ORF">E3J62_10100</name>
</gene>
<dbReference type="Proteomes" id="UP000315525">
    <property type="component" value="Unassembled WGS sequence"/>
</dbReference>
<keyword evidence="5" id="KW-1133">Transmembrane helix</keyword>
<organism evidence="7 8">
    <name type="scientific">candidate division TA06 bacterium</name>
    <dbReference type="NCBI Taxonomy" id="2250710"/>
    <lineage>
        <taxon>Bacteria</taxon>
        <taxon>Bacteria division TA06</taxon>
    </lineage>
</organism>
<keyword evidence="5" id="KW-0812">Transmembrane</keyword>
<dbReference type="EMBL" id="SOJN01000123">
    <property type="protein sequence ID" value="TET44458.1"/>
    <property type="molecule type" value="Genomic_DNA"/>
</dbReference>
<dbReference type="SMART" id="SM00220">
    <property type="entry name" value="S_TKc"/>
    <property type="match status" value="1"/>
</dbReference>
<evidence type="ECO:0000313" key="7">
    <source>
        <dbReference type="EMBL" id="TET44458.1"/>
    </source>
</evidence>
<dbReference type="Pfam" id="PF08308">
    <property type="entry name" value="PEGA"/>
    <property type="match status" value="2"/>
</dbReference>
<reference evidence="7 8" key="1">
    <citation type="submission" date="2019-03" db="EMBL/GenBank/DDBJ databases">
        <title>Metabolic potential of uncultured bacteria and archaea associated with petroleum seepage in deep-sea sediments.</title>
        <authorList>
            <person name="Dong X."/>
            <person name="Hubert C."/>
        </authorList>
    </citation>
    <scope>NUCLEOTIDE SEQUENCE [LARGE SCALE GENOMIC DNA]</scope>
    <source>
        <strain evidence="7">E44_bin18</strain>
    </source>
</reference>
<evidence type="ECO:0000256" key="4">
    <source>
        <dbReference type="ARBA" id="ARBA00022840"/>
    </source>
</evidence>
<proteinExistence type="predicted"/>
<dbReference type="PANTHER" id="PTHR43289:SF34">
    <property type="entry name" value="SERINE_THREONINE-PROTEIN KINASE YBDM-RELATED"/>
    <property type="match status" value="1"/>
</dbReference>
<dbReference type="InterPro" id="IPR008271">
    <property type="entry name" value="Ser/Thr_kinase_AS"/>
</dbReference>
<protein>
    <submittedName>
        <fullName evidence="7">PEGA domain-containing protein</fullName>
    </submittedName>
</protein>
<dbReference type="Gene3D" id="3.30.200.20">
    <property type="entry name" value="Phosphorylase Kinase, domain 1"/>
    <property type="match status" value="1"/>
</dbReference>
<dbReference type="InterPro" id="IPR013229">
    <property type="entry name" value="PEGA"/>
</dbReference>
<evidence type="ECO:0000256" key="2">
    <source>
        <dbReference type="ARBA" id="ARBA00022741"/>
    </source>
</evidence>
<dbReference type="SUPFAM" id="SSF56112">
    <property type="entry name" value="Protein kinase-like (PK-like)"/>
    <property type="match status" value="1"/>
</dbReference>
<dbReference type="InterPro" id="IPR000719">
    <property type="entry name" value="Prot_kinase_dom"/>
</dbReference>
<dbReference type="Gene3D" id="1.10.510.10">
    <property type="entry name" value="Transferase(Phosphotransferase) domain 1"/>
    <property type="match status" value="1"/>
</dbReference>
<dbReference type="AlphaFoldDB" id="A0A523UPI8"/>
<evidence type="ECO:0000256" key="3">
    <source>
        <dbReference type="ARBA" id="ARBA00022777"/>
    </source>
</evidence>
<sequence length="591" mass="64868">MGCNKETMSEMIGKYRIKEVLSKGGAATTYRARQPQLDRDVLLKVLHPSLTKDDKSVERFSREAKAVAKIRHAGIAHIYDYGKTNGLYYIAMEFVEGLSLAEVLAKEKRMPVDVATYVVSQASRGLGFVHSQGIVHRDIKPGNIILGYDGAVKVADFGLAYSEALPSITIDGELFGTPSYMSVEQIKGEEVDARADIYSLGLTFYQMLSGVRPFEGSNYSAIITKKLTEDVEPIKKIVPDCPQRLAGIVSKMVDRNPARRYQSMEDLSQELEVFSNESAFTLDERILVDYLGGKKESVLTIAPAKGRKRRGLYLYLTALAAVLIAGGIIGGRLKPESPVDTLNPLQPQVGIEAPSVHEETEETSAKGVEMVLPSVQVETGAILVTSVPGGADIFVDGTPQNSRTPALIAGLTPGEHEVVLLREGYGETGQKVSIEQADTSRVAFTLHPKERFGFVKINVTPWAVVHIDGDSIDTTPFNRLLRLDHGRHKLILANAQFPDYVTHINVTGGETTRISISLRDEFGYLMLKVHPWADVYIDGEYKDTTPLTKPIPLLPGKHLIKLIGPSSATWEKGVALERGETVMHKILFSPD</sequence>
<keyword evidence="2" id="KW-0547">Nucleotide-binding</keyword>
<evidence type="ECO:0000256" key="1">
    <source>
        <dbReference type="ARBA" id="ARBA00022679"/>
    </source>
</evidence>
<keyword evidence="1" id="KW-0808">Transferase</keyword>
<dbReference type="PROSITE" id="PS50011">
    <property type="entry name" value="PROTEIN_KINASE_DOM"/>
    <property type="match status" value="1"/>
</dbReference>
<keyword evidence="4" id="KW-0067">ATP-binding</keyword>
<dbReference type="GO" id="GO:0005524">
    <property type="term" value="F:ATP binding"/>
    <property type="evidence" value="ECO:0007669"/>
    <property type="project" value="UniProtKB-KW"/>
</dbReference>
<dbReference type="PANTHER" id="PTHR43289">
    <property type="entry name" value="MITOGEN-ACTIVATED PROTEIN KINASE KINASE KINASE 20-RELATED"/>
    <property type="match status" value="1"/>
</dbReference>
<keyword evidence="3" id="KW-0418">Kinase</keyword>
<evidence type="ECO:0000259" key="6">
    <source>
        <dbReference type="PROSITE" id="PS50011"/>
    </source>
</evidence>